<sequence length="822" mass="90608">MDVRQLLAHGGDASSLSEVELGRLQKQYEKLRREWARKRRKLEKLDRAAKAKQHVRQRLQDQSCETGGAVDTASPSQQPYSSRDGDQEKVSVCEGKSDHPRGEDLTGADLQSRKSVSFSLDVLSSSKNIHQESLSTVLTPKESTVESNLAVPSKTDSPRVCSHLKELGQEKKQSVFPCLSPLVHKKCTEEVLDFSLVGQEFVKLKLSKVKSSPRPAAATSGSGHGKHRQQKCKAKVHLPASGTRSENSLNEKGYESADVGNDKQNMCKIAEADFMAKSFLHKDKNEGLDSGKLLEHVDTHNQQLLAETNVRRNRKQRWSKEVERDKCAILGPDAESEVTPSPDPGSGPKEVKLMSEMKTSLDITLTNKVESQSAGIKNCKSSLHTADVTTSEKSNVCNSEPHESQSPADDKGGEGGTKATAPSSHSKESVSSSGTQEIKGSGVEITCVGADSASLTPAQDSHEKALQGTGVEETEEDVATSLPQFSACLQFCSLLPLSPSTAACTPCLLSLVLQPAPPVSLPQYCSLHPLSPSPSTAACTTCLLSPECECKLRPAAGTVHKHRLRIYAADLVLSKLQWMREQHIWPNGLRYLWTDAHGVCLLVSLYKELQEEKYLKVKPEYHERAVKLAKDVHHAFYVPGVGIRWKMLEDLSGPYPGYGLGGLDFYDGFVTYRLLDPAALSAEIVNMQQLVYKNYKGFSCTQDLGLGECLWMSHFFPDEEWAKTLRQRSEVTLDSMWVQARDGRGYFCRHPAARNTVFGFTNFGVSYGLQSVGLWPDRVSQLHAFFDTYKSKPSYKSGDDYDTKSITHVMHCNSLFPGVMLT</sequence>
<organism>
    <name type="scientific">Branchiostoma floridae</name>
    <name type="common">Florida lancelet</name>
    <name type="synonym">Amphioxus</name>
    <dbReference type="NCBI Taxonomy" id="7739"/>
    <lineage>
        <taxon>Eukaryota</taxon>
        <taxon>Metazoa</taxon>
        <taxon>Chordata</taxon>
        <taxon>Cephalochordata</taxon>
        <taxon>Leptocardii</taxon>
        <taxon>Amphioxiformes</taxon>
        <taxon>Branchiostomatidae</taxon>
        <taxon>Branchiostoma</taxon>
    </lineage>
</organism>
<accession>C3YF61</accession>
<feature type="compositionally biased region" description="Polar residues" evidence="1">
    <location>
        <begin position="385"/>
        <end position="398"/>
    </location>
</feature>
<name>C3YF61_BRAFL</name>
<dbReference type="EMBL" id="GG666508">
    <property type="protein sequence ID" value="EEN61063.1"/>
    <property type="molecule type" value="Genomic_DNA"/>
</dbReference>
<evidence type="ECO:0000256" key="1">
    <source>
        <dbReference type="SAM" id="MobiDB-lite"/>
    </source>
</evidence>
<proteinExistence type="predicted"/>
<dbReference type="InParanoid" id="C3YF61"/>
<feature type="compositionally biased region" description="Basic and acidic residues" evidence="1">
    <location>
        <begin position="83"/>
        <end position="104"/>
    </location>
</feature>
<dbReference type="STRING" id="7739.C3YF61"/>
<reference evidence="2" key="1">
    <citation type="journal article" date="2008" name="Nature">
        <title>The amphioxus genome and the evolution of the chordate karyotype.</title>
        <authorList>
            <consortium name="US DOE Joint Genome Institute (JGI-PGF)"/>
            <person name="Putnam N.H."/>
            <person name="Butts T."/>
            <person name="Ferrier D.E.K."/>
            <person name="Furlong R.F."/>
            <person name="Hellsten U."/>
            <person name="Kawashima T."/>
            <person name="Robinson-Rechavi M."/>
            <person name="Shoguchi E."/>
            <person name="Terry A."/>
            <person name="Yu J.-K."/>
            <person name="Benito-Gutierrez E.L."/>
            <person name="Dubchak I."/>
            <person name="Garcia-Fernandez J."/>
            <person name="Gibson-Brown J.J."/>
            <person name="Grigoriev I.V."/>
            <person name="Horton A.C."/>
            <person name="de Jong P.J."/>
            <person name="Jurka J."/>
            <person name="Kapitonov V.V."/>
            <person name="Kohara Y."/>
            <person name="Kuroki Y."/>
            <person name="Lindquist E."/>
            <person name="Lucas S."/>
            <person name="Osoegawa K."/>
            <person name="Pennacchio L.A."/>
            <person name="Salamov A.A."/>
            <person name="Satou Y."/>
            <person name="Sauka-Spengler T."/>
            <person name="Schmutz J."/>
            <person name="Shin-I T."/>
            <person name="Toyoda A."/>
            <person name="Bronner-Fraser M."/>
            <person name="Fujiyama A."/>
            <person name="Holland L.Z."/>
            <person name="Holland P.W.H."/>
            <person name="Satoh N."/>
            <person name="Rokhsar D.S."/>
        </authorList>
    </citation>
    <scope>NUCLEOTIDE SEQUENCE [LARGE SCALE GENOMIC DNA]</scope>
    <source>
        <strain evidence="2">S238N-H82</strain>
        <tissue evidence="2">Testes</tissue>
    </source>
</reference>
<feature type="region of interest" description="Disordered" evidence="1">
    <location>
        <begin position="316"/>
        <end position="351"/>
    </location>
</feature>
<feature type="compositionally biased region" description="Basic and acidic residues" evidence="1">
    <location>
        <begin position="400"/>
        <end position="413"/>
    </location>
</feature>
<feature type="region of interest" description="Disordered" evidence="1">
    <location>
        <begin position="45"/>
        <end position="110"/>
    </location>
</feature>
<feature type="region of interest" description="Disordered" evidence="1">
    <location>
        <begin position="385"/>
        <end position="438"/>
    </location>
</feature>
<feature type="compositionally biased region" description="Basic residues" evidence="1">
    <location>
        <begin position="224"/>
        <end position="236"/>
    </location>
</feature>
<dbReference type="AlphaFoldDB" id="C3YF61"/>
<gene>
    <name evidence="2" type="ORF">BRAFLDRAFT_85199</name>
</gene>
<evidence type="ECO:0000313" key="2">
    <source>
        <dbReference type="EMBL" id="EEN61063.1"/>
    </source>
</evidence>
<feature type="compositionally biased region" description="Basic and acidic residues" evidence="1">
    <location>
        <begin position="318"/>
        <end position="327"/>
    </location>
</feature>
<protein>
    <submittedName>
        <fullName evidence="2">Uncharacterized protein</fullName>
    </submittedName>
</protein>
<feature type="region of interest" description="Disordered" evidence="1">
    <location>
        <begin position="212"/>
        <end position="257"/>
    </location>
</feature>